<keyword evidence="1" id="KW-1133">Transmembrane helix</keyword>
<name>A0A385EDD5_9CAUD</name>
<evidence type="ECO:0008006" key="4">
    <source>
        <dbReference type="Google" id="ProtNLM"/>
    </source>
</evidence>
<protein>
    <recommendedName>
        <fullName evidence="4">Transmembrane protein</fullName>
    </recommendedName>
</protein>
<feature type="transmembrane region" description="Helical" evidence="1">
    <location>
        <begin position="7"/>
        <end position="28"/>
    </location>
</feature>
<keyword evidence="3" id="KW-1185">Reference proteome</keyword>
<keyword evidence="1" id="KW-0812">Transmembrane</keyword>
<evidence type="ECO:0000313" key="2">
    <source>
        <dbReference type="EMBL" id="AXQ68748.1"/>
    </source>
</evidence>
<dbReference type="EMBL" id="MH588545">
    <property type="protein sequence ID" value="AXQ68748.1"/>
    <property type="molecule type" value="Genomic_DNA"/>
</dbReference>
<evidence type="ECO:0000313" key="3">
    <source>
        <dbReference type="Proteomes" id="UP000259026"/>
    </source>
</evidence>
<evidence type="ECO:0000256" key="1">
    <source>
        <dbReference type="SAM" id="Phobius"/>
    </source>
</evidence>
<keyword evidence="1" id="KW-0472">Membrane</keyword>
<gene>
    <name evidence="2" type="ORF">CcrPW_gp209c</name>
</gene>
<reference evidence="2" key="1">
    <citation type="submission" date="2018-07" db="EMBL/GenBank/DDBJ databases">
        <authorList>
            <person name="Quirk P.G."/>
            <person name="Krulwich T.A."/>
        </authorList>
    </citation>
    <scope>NUCLEOTIDE SEQUENCE</scope>
</reference>
<dbReference type="Proteomes" id="UP000259026">
    <property type="component" value="Segment"/>
</dbReference>
<organism evidence="2 3">
    <name type="scientific">Caulobacter phage CcrPW</name>
    <dbReference type="NCBI Taxonomy" id="2283271"/>
    <lineage>
        <taxon>Viruses</taxon>
        <taxon>Duplodnaviria</taxon>
        <taxon>Heunggongvirae</taxon>
        <taxon>Uroviricota</taxon>
        <taxon>Caudoviricetes</taxon>
        <taxon>Jeanschmidtviridae</taxon>
        <taxon>Colossusvirus</taxon>
        <taxon>Colossusvirus PW</taxon>
    </lineage>
</organism>
<sequence length="64" mass="7247">MDIHIETWVFPLLITVIAVGLAAWLTFLDDDPWFTAFGGGIKFIIWTLAALVSSLSWLLWALLR</sequence>
<feature type="transmembrane region" description="Helical" evidence="1">
    <location>
        <begin position="43"/>
        <end position="63"/>
    </location>
</feature>
<proteinExistence type="predicted"/>
<reference evidence="2" key="2">
    <citation type="submission" date="2018-09" db="EMBL/GenBank/DDBJ databases">
        <title>Giant CbK-like Caulobacter bacteriophages have genetically divergent genomes.</title>
        <authorList>
            <person name="Wilson K."/>
            <person name="Ely B."/>
        </authorList>
    </citation>
    <scope>NUCLEOTIDE SEQUENCE [LARGE SCALE GENOMIC DNA]</scope>
</reference>
<accession>A0A385EDD5</accession>